<dbReference type="EMBL" id="VUJU01000403">
    <property type="protein sequence ID" value="KAF0770633.1"/>
    <property type="molecule type" value="Genomic_DNA"/>
</dbReference>
<reference evidence="1 2" key="1">
    <citation type="submission" date="2019-08" db="EMBL/GenBank/DDBJ databases">
        <title>Whole genome of Aphis craccivora.</title>
        <authorList>
            <person name="Voronova N.V."/>
            <person name="Shulinski R.S."/>
            <person name="Bandarenka Y.V."/>
            <person name="Zhorov D.G."/>
            <person name="Warner D."/>
        </authorList>
    </citation>
    <scope>NUCLEOTIDE SEQUENCE [LARGE SCALE GENOMIC DNA]</scope>
    <source>
        <strain evidence="1">180601</strain>
        <tissue evidence="1">Whole Body</tissue>
    </source>
</reference>
<comment type="caution">
    <text evidence="1">The sequence shown here is derived from an EMBL/GenBank/DDBJ whole genome shotgun (WGS) entry which is preliminary data.</text>
</comment>
<keyword evidence="2" id="KW-1185">Reference proteome</keyword>
<name>A0A6G0ZIA5_APHCR</name>
<organism evidence="1 2">
    <name type="scientific">Aphis craccivora</name>
    <name type="common">Cowpea aphid</name>
    <dbReference type="NCBI Taxonomy" id="307492"/>
    <lineage>
        <taxon>Eukaryota</taxon>
        <taxon>Metazoa</taxon>
        <taxon>Ecdysozoa</taxon>
        <taxon>Arthropoda</taxon>
        <taxon>Hexapoda</taxon>
        <taxon>Insecta</taxon>
        <taxon>Pterygota</taxon>
        <taxon>Neoptera</taxon>
        <taxon>Paraneoptera</taxon>
        <taxon>Hemiptera</taxon>
        <taxon>Sternorrhyncha</taxon>
        <taxon>Aphidomorpha</taxon>
        <taxon>Aphidoidea</taxon>
        <taxon>Aphididae</taxon>
        <taxon>Aphidini</taxon>
        <taxon>Aphis</taxon>
        <taxon>Aphis</taxon>
    </lineage>
</organism>
<dbReference type="Proteomes" id="UP000478052">
    <property type="component" value="Unassembled WGS sequence"/>
</dbReference>
<proteinExistence type="predicted"/>
<evidence type="ECO:0000313" key="2">
    <source>
        <dbReference type="Proteomes" id="UP000478052"/>
    </source>
</evidence>
<feature type="non-terminal residue" evidence="1">
    <location>
        <position position="1"/>
    </location>
</feature>
<evidence type="ECO:0000313" key="1">
    <source>
        <dbReference type="EMBL" id="KAF0770633.1"/>
    </source>
</evidence>
<gene>
    <name evidence="1" type="ORF">FWK35_00001740</name>
</gene>
<sequence length="35" mass="4027">CCLCLIHTTAENCFARDNFTSSISIVLIFFYKSHQ</sequence>
<protein>
    <submittedName>
        <fullName evidence="1">Uncharacterized protein</fullName>
    </submittedName>
</protein>
<accession>A0A6G0ZIA5</accession>
<dbReference type="AlphaFoldDB" id="A0A6G0ZIA5"/>